<reference evidence="1" key="1">
    <citation type="submission" date="2019-08" db="EMBL/GenBank/DDBJ databases">
        <title>The genome of the North American firefly Photinus pyralis.</title>
        <authorList>
            <consortium name="Photinus pyralis genome working group"/>
            <person name="Fallon T.R."/>
            <person name="Sander Lower S.E."/>
            <person name="Weng J.-K."/>
        </authorList>
    </citation>
    <scope>NUCLEOTIDE SEQUENCE</scope>
    <source>
        <strain evidence="1">TRF0915ILg1</strain>
        <tissue evidence="1">Whole body</tissue>
    </source>
</reference>
<accession>A0A8K0CMK2</accession>
<protein>
    <submittedName>
        <fullName evidence="1">Uncharacterized protein</fullName>
    </submittedName>
</protein>
<name>A0A8K0CMK2_IGNLU</name>
<dbReference type="Proteomes" id="UP000801492">
    <property type="component" value="Unassembled WGS sequence"/>
</dbReference>
<proteinExistence type="predicted"/>
<evidence type="ECO:0000313" key="1">
    <source>
        <dbReference type="EMBL" id="KAF2886525.1"/>
    </source>
</evidence>
<sequence length="110" mass="12453">MVYTLIERVEIIFMFGSEGRSALRSAAVFNARHQRESVMANKKRVGQRALDEAAQIEVLGHFAATPTSSVRKAATITGISRETVRPAFKLHTFYPHKMQILQELTENDYD</sequence>
<comment type="caution">
    <text evidence="1">The sequence shown here is derived from an EMBL/GenBank/DDBJ whole genome shotgun (WGS) entry which is preliminary data.</text>
</comment>
<organism evidence="1 2">
    <name type="scientific">Ignelater luminosus</name>
    <name type="common">Cucubano</name>
    <name type="synonym">Pyrophorus luminosus</name>
    <dbReference type="NCBI Taxonomy" id="2038154"/>
    <lineage>
        <taxon>Eukaryota</taxon>
        <taxon>Metazoa</taxon>
        <taxon>Ecdysozoa</taxon>
        <taxon>Arthropoda</taxon>
        <taxon>Hexapoda</taxon>
        <taxon>Insecta</taxon>
        <taxon>Pterygota</taxon>
        <taxon>Neoptera</taxon>
        <taxon>Endopterygota</taxon>
        <taxon>Coleoptera</taxon>
        <taxon>Polyphaga</taxon>
        <taxon>Elateriformia</taxon>
        <taxon>Elateroidea</taxon>
        <taxon>Elateridae</taxon>
        <taxon>Agrypninae</taxon>
        <taxon>Pyrophorini</taxon>
        <taxon>Ignelater</taxon>
    </lineage>
</organism>
<dbReference type="AlphaFoldDB" id="A0A8K0CMK2"/>
<evidence type="ECO:0000313" key="2">
    <source>
        <dbReference type="Proteomes" id="UP000801492"/>
    </source>
</evidence>
<keyword evidence="2" id="KW-1185">Reference proteome</keyword>
<dbReference type="EMBL" id="VTPC01087407">
    <property type="protein sequence ID" value="KAF2886525.1"/>
    <property type="molecule type" value="Genomic_DNA"/>
</dbReference>
<gene>
    <name evidence="1" type="ORF">ILUMI_19645</name>
</gene>
<dbReference type="OrthoDB" id="6773620at2759"/>